<dbReference type="EnsemblPlants" id="AUR62005998-RA">
    <property type="protein sequence ID" value="AUR62005998-RA:cds"/>
    <property type="gene ID" value="AUR62005998"/>
</dbReference>
<dbReference type="Pfam" id="PF12796">
    <property type="entry name" value="Ank_2"/>
    <property type="match status" value="1"/>
</dbReference>
<dbReference type="OrthoDB" id="1921232at2759"/>
<reference evidence="4" key="2">
    <citation type="submission" date="2021-03" db="UniProtKB">
        <authorList>
            <consortium name="EnsemblPlants"/>
        </authorList>
    </citation>
    <scope>IDENTIFICATION</scope>
</reference>
<dbReference type="InterPro" id="IPR026961">
    <property type="entry name" value="PGG_dom"/>
</dbReference>
<evidence type="ECO:0000259" key="3">
    <source>
        <dbReference type="Pfam" id="PF13962"/>
    </source>
</evidence>
<name>A0A803L2A9_CHEQI</name>
<accession>A0A803L2A9</accession>
<dbReference type="InterPro" id="IPR036770">
    <property type="entry name" value="Ankyrin_rpt-contain_sf"/>
</dbReference>
<dbReference type="PANTHER" id="PTHR24177:SF292">
    <property type="entry name" value="ANKYRIN REPEAT FAMILY PROTEIN-RELATED"/>
    <property type="match status" value="1"/>
</dbReference>
<dbReference type="GeneID" id="110725496"/>
<gene>
    <name evidence="4" type="primary">LOC110725496</name>
</gene>
<dbReference type="PANTHER" id="PTHR24177">
    <property type="entry name" value="CASKIN"/>
    <property type="match status" value="1"/>
</dbReference>
<dbReference type="SMR" id="A0A803L2A9"/>
<proteinExistence type="predicted"/>
<evidence type="ECO:0000313" key="4">
    <source>
        <dbReference type="EnsemblPlants" id="AUR62005998-RA:cds"/>
    </source>
</evidence>
<evidence type="ECO:0000313" key="5">
    <source>
        <dbReference type="Proteomes" id="UP000596660"/>
    </source>
</evidence>
<evidence type="ECO:0000256" key="1">
    <source>
        <dbReference type="PROSITE-ProRule" id="PRU00023"/>
    </source>
</evidence>
<dbReference type="PROSITE" id="PS50297">
    <property type="entry name" value="ANK_REP_REGION"/>
    <property type="match status" value="1"/>
</dbReference>
<dbReference type="AlphaFoldDB" id="A0A803L2A9"/>
<dbReference type="PROSITE" id="PS50088">
    <property type="entry name" value="ANK_REPEAT"/>
    <property type="match status" value="1"/>
</dbReference>
<feature type="domain" description="PGG" evidence="3">
    <location>
        <begin position="435"/>
        <end position="534"/>
    </location>
</feature>
<dbReference type="InterPro" id="IPR002110">
    <property type="entry name" value="Ankyrin_rpt"/>
</dbReference>
<sequence>MAQPDQTAVEFGHINPPVLLQNSDNEGTHITINHIGLHDSEDYRVHLYKAALCGDWEVAKEIHSIHPNCFMEKISRKGDTALHIAAAGGRCDFVKELLAHSRPTAQQLEVRNNLDNTAFCMAAASGVLEIVQKMQGINPKLPNIPGSHDMKPILIAALLGHGAMVRHLSPYCFDDLSEDDRIDLLISAINTDLYDVALEILGNDEKLAIVRNGNGETPLHVLARKSRKNGPGRLNSWRQRFNFVTNYLWGEQQEDEAKLKLVERLWKVVIKQPEETISEILSHPQPEFLFAAIELGNYEFVATLIRHYPDLIWETDEENRTIFHAAVQCRQEKIFSHIHEIEGINHLLAAYMNHTNGNNILHLAATLPSSDRLDVVSGAALQMQRELLWFQAVEEIVQREYADMKNNPQKSKKRKETPRALFTQEHRSLRRDGERWMRDTATSCMVVATLVAAVIFQAVFQPPSHDNKKLFWMFVISNALSLVAATASILSFLAILTSRYAEEDFLVSLPLKLIIGLALLFFSIMTMLLAFTDTIAIIFPPRPLAITIAVLACMTGSLYIMQHLPLLVDAYHSTFRSRYLFRPRQQLFRD</sequence>
<dbReference type="GO" id="GO:0016020">
    <property type="term" value="C:membrane"/>
    <property type="evidence" value="ECO:0007669"/>
    <property type="project" value="TreeGrafter"/>
</dbReference>
<dbReference type="SMART" id="SM00248">
    <property type="entry name" value="ANK"/>
    <property type="match status" value="5"/>
</dbReference>
<organism evidence="4 5">
    <name type="scientific">Chenopodium quinoa</name>
    <name type="common">Quinoa</name>
    <dbReference type="NCBI Taxonomy" id="63459"/>
    <lineage>
        <taxon>Eukaryota</taxon>
        <taxon>Viridiplantae</taxon>
        <taxon>Streptophyta</taxon>
        <taxon>Embryophyta</taxon>
        <taxon>Tracheophyta</taxon>
        <taxon>Spermatophyta</taxon>
        <taxon>Magnoliopsida</taxon>
        <taxon>eudicotyledons</taxon>
        <taxon>Gunneridae</taxon>
        <taxon>Pentapetalae</taxon>
        <taxon>Caryophyllales</taxon>
        <taxon>Chenopodiaceae</taxon>
        <taxon>Chenopodioideae</taxon>
        <taxon>Atripliceae</taxon>
        <taxon>Chenopodium</taxon>
    </lineage>
</organism>
<dbReference type="OMA" id="HERISWV"/>
<reference evidence="4" key="1">
    <citation type="journal article" date="2017" name="Nature">
        <title>The genome of Chenopodium quinoa.</title>
        <authorList>
            <person name="Jarvis D.E."/>
            <person name="Ho Y.S."/>
            <person name="Lightfoot D.J."/>
            <person name="Schmoeckel S.M."/>
            <person name="Li B."/>
            <person name="Borm T.J.A."/>
            <person name="Ohyanagi H."/>
            <person name="Mineta K."/>
            <person name="Michell C.T."/>
            <person name="Saber N."/>
            <person name="Kharbatia N.M."/>
            <person name="Rupper R.R."/>
            <person name="Sharp A.R."/>
            <person name="Dally N."/>
            <person name="Boughton B.A."/>
            <person name="Woo Y.H."/>
            <person name="Gao G."/>
            <person name="Schijlen E.G.W.M."/>
            <person name="Guo X."/>
            <person name="Momin A.A."/>
            <person name="Negrao S."/>
            <person name="Al-Babili S."/>
            <person name="Gehring C."/>
            <person name="Roessner U."/>
            <person name="Jung C."/>
            <person name="Murphy K."/>
            <person name="Arold S.T."/>
            <person name="Gojobori T."/>
            <person name="van der Linden C.G."/>
            <person name="van Loo E.N."/>
            <person name="Jellen E.N."/>
            <person name="Maughan P.J."/>
            <person name="Tester M."/>
        </authorList>
    </citation>
    <scope>NUCLEOTIDE SEQUENCE [LARGE SCALE GENOMIC DNA]</scope>
    <source>
        <strain evidence="4">cv. PI 614886</strain>
    </source>
</reference>
<keyword evidence="2" id="KW-0472">Membrane</keyword>
<dbReference type="RefSeq" id="XP_021760660.1">
    <property type="nucleotide sequence ID" value="XM_021904968.1"/>
</dbReference>
<keyword evidence="1" id="KW-0040">ANK repeat</keyword>
<dbReference type="SUPFAM" id="SSF48403">
    <property type="entry name" value="Ankyrin repeat"/>
    <property type="match status" value="2"/>
</dbReference>
<keyword evidence="2" id="KW-1133">Transmembrane helix</keyword>
<feature type="transmembrane region" description="Helical" evidence="2">
    <location>
        <begin position="440"/>
        <end position="460"/>
    </location>
</feature>
<dbReference type="Gramene" id="AUR62005998-RA">
    <property type="protein sequence ID" value="AUR62005998-RA:cds"/>
    <property type="gene ID" value="AUR62005998"/>
</dbReference>
<protein>
    <recommendedName>
        <fullName evidence="3">PGG domain-containing protein</fullName>
    </recommendedName>
</protein>
<dbReference type="Gene3D" id="1.25.40.20">
    <property type="entry name" value="Ankyrin repeat-containing domain"/>
    <property type="match status" value="2"/>
</dbReference>
<keyword evidence="5" id="KW-1185">Reference proteome</keyword>
<feature type="transmembrane region" description="Helical" evidence="2">
    <location>
        <begin position="509"/>
        <end position="532"/>
    </location>
</feature>
<feature type="transmembrane region" description="Helical" evidence="2">
    <location>
        <begin position="472"/>
        <end position="497"/>
    </location>
</feature>
<keyword evidence="2" id="KW-0812">Transmembrane</keyword>
<evidence type="ECO:0000256" key="2">
    <source>
        <dbReference type="SAM" id="Phobius"/>
    </source>
</evidence>
<dbReference type="KEGG" id="cqi:110725496"/>
<dbReference type="Proteomes" id="UP000596660">
    <property type="component" value="Unplaced"/>
</dbReference>
<feature type="transmembrane region" description="Helical" evidence="2">
    <location>
        <begin position="544"/>
        <end position="568"/>
    </location>
</feature>
<feature type="repeat" description="ANK" evidence="1">
    <location>
        <begin position="77"/>
        <end position="98"/>
    </location>
</feature>
<dbReference type="Pfam" id="PF13962">
    <property type="entry name" value="PGG"/>
    <property type="match status" value="1"/>
</dbReference>